<evidence type="ECO:0000256" key="1">
    <source>
        <dbReference type="SAM" id="MobiDB-lite"/>
    </source>
</evidence>
<evidence type="ECO:0000313" key="3">
    <source>
        <dbReference type="EMBL" id="ATB69305.1"/>
    </source>
</evidence>
<organism evidence="3 4">
    <name type="scientific">Sulfurospirillum diekertiae</name>
    <dbReference type="NCBI Taxonomy" id="1854492"/>
    <lineage>
        <taxon>Bacteria</taxon>
        <taxon>Pseudomonadati</taxon>
        <taxon>Campylobacterota</taxon>
        <taxon>Epsilonproteobacteria</taxon>
        <taxon>Campylobacterales</taxon>
        <taxon>Sulfurospirillaceae</taxon>
        <taxon>Sulfurospirillum</taxon>
    </lineage>
</organism>
<feature type="region of interest" description="Disordered" evidence="1">
    <location>
        <begin position="1"/>
        <end position="37"/>
    </location>
</feature>
<keyword evidence="2" id="KW-0472">Membrane</keyword>
<dbReference type="OrthoDB" id="5339996at2"/>
<accession>A0A290HD10</accession>
<reference evidence="4" key="1">
    <citation type="submission" date="2017-09" db="EMBL/GenBank/DDBJ databases">
        <title>The complete genome of Sulfurospirillum sp. JPD-1.</title>
        <authorList>
            <person name="Goris T."/>
        </authorList>
    </citation>
    <scope>NUCLEOTIDE SEQUENCE [LARGE SCALE GENOMIC DNA]</scope>
    <source>
        <strain evidence="4">JPD-1</strain>
    </source>
</reference>
<proteinExistence type="predicted"/>
<feature type="compositionally biased region" description="Basic residues" evidence="1">
    <location>
        <begin position="22"/>
        <end position="37"/>
    </location>
</feature>
<dbReference type="KEGG" id="sulj:SJPD1_1193"/>
<dbReference type="Proteomes" id="UP000217349">
    <property type="component" value="Chromosome"/>
</dbReference>
<evidence type="ECO:0000313" key="4">
    <source>
        <dbReference type="Proteomes" id="UP000217349"/>
    </source>
</evidence>
<protein>
    <submittedName>
        <fullName evidence="3">Uncharacterized protein</fullName>
    </submittedName>
</protein>
<dbReference type="AlphaFoldDB" id="A0A290HD10"/>
<name>A0A290HD10_9BACT</name>
<sequence>MFDDKKIQKKDKSRQSQSLKPKTLRRTRVSRPRKRTPQKQVLKSNSFVFKLFLGSIMAVVMILALKYIIEPLISPNPLLGKWRTQTVLGIMEIEFDRKSMSSFGTKNPVSYDVEENKVIVFDDTIKVGNAYKIIDQNTISTEAGGYKTVYKRVK</sequence>
<keyword evidence="2" id="KW-1133">Transmembrane helix</keyword>
<gene>
    <name evidence="3" type="ORF">SJPD1_1193</name>
</gene>
<feature type="transmembrane region" description="Helical" evidence="2">
    <location>
        <begin position="47"/>
        <end position="69"/>
    </location>
</feature>
<evidence type="ECO:0000256" key="2">
    <source>
        <dbReference type="SAM" id="Phobius"/>
    </source>
</evidence>
<keyword evidence="2" id="KW-0812">Transmembrane</keyword>
<dbReference type="EMBL" id="CP023275">
    <property type="protein sequence ID" value="ATB69305.1"/>
    <property type="molecule type" value="Genomic_DNA"/>
</dbReference>